<accession>A0ABV6M9V0</accession>
<proteinExistence type="predicted"/>
<evidence type="ECO:0000259" key="3">
    <source>
        <dbReference type="Pfam" id="PF00890"/>
    </source>
</evidence>
<dbReference type="RefSeq" id="WP_377255971.1">
    <property type="nucleotide sequence ID" value="NZ_JBHLUH010000060.1"/>
</dbReference>
<organism evidence="4 5">
    <name type="scientific">Phytohabitans kaempferiae</name>
    <dbReference type="NCBI Taxonomy" id="1620943"/>
    <lineage>
        <taxon>Bacteria</taxon>
        <taxon>Bacillati</taxon>
        <taxon>Actinomycetota</taxon>
        <taxon>Actinomycetes</taxon>
        <taxon>Micromonosporales</taxon>
        <taxon>Micromonosporaceae</taxon>
    </lineage>
</organism>
<feature type="domain" description="FAD-dependent oxidoreductase 2 FAD-binding" evidence="3">
    <location>
        <begin position="10"/>
        <end position="37"/>
    </location>
</feature>
<evidence type="ECO:0000313" key="5">
    <source>
        <dbReference type="Proteomes" id="UP001589867"/>
    </source>
</evidence>
<dbReference type="Proteomes" id="UP001589867">
    <property type="component" value="Unassembled WGS sequence"/>
</dbReference>
<dbReference type="SUPFAM" id="SSF51905">
    <property type="entry name" value="FAD/NAD(P)-binding domain"/>
    <property type="match status" value="1"/>
</dbReference>
<evidence type="ECO:0000256" key="2">
    <source>
        <dbReference type="ARBA" id="ARBA00023002"/>
    </source>
</evidence>
<keyword evidence="1" id="KW-0285">Flavoprotein</keyword>
<keyword evidence="5" id="KW-1185">Reference proteome</keyword>
<name>A0ABV6M9V0_9ACTN</name>
<evidence type="ECO:0000256" key="1">
    <source>
        <dbReference type="ARBA" id="ARBA00022630"/>
    </source>
</evidence>
<reference evidence="4 5" key="1">
    <citation type="submission" date="2024-09" db="EMBL/GenBank/DDBJ databases">
        <authorList>
            <person name="Sun Q."/>
            <person name="Mori K."/>
        </authorList>
    </citation>
    <scope>NUCLEOTIDE SEQUENCE [LARGE SCALE GENOMIC DNA]</scope>
    <source>
        <strain evidence="4 5">TBRC 3947</strain>
    </source>
</reference>
<dbReference type="InterPro" id="IPR036188">
    <property type="entry name" value="FAD/NAD-bd_sf"/>
</dbReference>
<protein>
    <submittedName>
        <fullName evidence="4">FAD-binding protein</fullName>
    </submittedName>
</protein>
<sequence length="40" mass="3937">MSGQLDEVEVLVLGAGMAGLGAGVEAQRQGRGTLVLEGPA</sequence>
<gene>
    <name evidence="4" type="ORF">ACFFIA_27930</name>
</gene>
<dbReference type="Pfam" id="PF00890">
    <property type="entry name" value="FAD_binding_2"/>
    <property type="match status" value="1"/>
</dbReference>
<dbReference type="InterPro" id="IPR003953">
    <property type="entry name" value="FAD-dep_OxRdtase_2_FAD-bd"/>
</dbReference>
<keyword evidence="2" id="KW-0560">Oxidoreductase</keyword>
<dbReference type="Gene3D" id="3.50.50.60">
    <property type="entry name" value="FAD/NAD(P)-binding domain"/>
    <property type="match status" value="1"/>
</dbReference>
<dbReference type="EMBL" id="JBHLUH010000060">
    <property type="protein sequence ID" value="MFC0531480.1"/>
    <property type="molecule type" value="Genomic_DNA"/>
</dbReference>
<comment type="caution">
    <text evidence="4">The sequence shown here is derived from an EMBL/GenBank/DDBJ whole genome shotgun (WGS) entry which is preliminary data.</text>
</comment>
<evidence type="ECO:0000313" key="4">
    <source>
        <dbReference type="EMBL" id="MFC0531480.1"/>
    </source>
</evidence>